<organism evidence="8 9">
    <name type="scientific">candidate division MSBL1 archaeon SCGC-AAA261O19</name>
    <dbReference type="NCBI Taxonomy" id="1698277"/>
    <lineage>
        <taxon>Archaea</taxon>
        <taxon>Methanobacteriati</taxon>
        <taxon>Methanobacteriota</taxon>
        <taxon>candidate division MSBL1</taxon>
    </lineage>
</organism>
<evidence type="ECO:0000256" key="5">
    <source>
        <dbReference type="ARBA" id="ARBA00060793"/>
    </source>
</evidence>
<accession>A0A133VEV3</accession>
<comment type="caution">
    <text evidence="6">Lacks conserved residue(s) required for the propagation of feature annotation.</text>
</comment>
<dbReference type="AlphaFoldDB" id="A0A133VEV3"/>
<proteinExistence type="inferred from homology"/>
<dbReference type="PATRIC" id="fig|1698277.3.peg.382"/>
<dbReference type="PANTHER" id="PTHR43374">
    <property type="entry name" value="FLAVIN PRENYLTRANSFERASE"/>
    <property type="match status" value="1"/>
</dbReference>
<dbReference type="Proteomes" id="UP000070076">
    <property type="component" value="Unassembled WGS sequence"/>
</dbReference>
<feature type="domain" description="Flavoprotein" evidence="7">
    <location>
        <begin position="1"/>
        <end position="172"/>
    </location>
</feature>
<dbReference type="Gene3D" id="3.40.50.1950">
    <property type="entry name" value="Flavin prenyltransferase-like"/>
    <property type="match status" value="1"/>
</dbReference>
<sequence length="184" mass="20177">MRLVVGITGCSGVVYGVRFLEACRDLDVETDLIVSPAAEEIMSFEVDEDLEDVRSLAARSYDYDELDASISSGSTRTDGMAIIPCSMKTLGAVASGVSDNLVTRSADVTLKEGRPLVVVPRETPLNLIHLENMGKLDRAGATILPAMPGFYHDPQTIDDLIDFIVGRILDQFDVEHQLYQRWKG</sequence>
<keyword evidence="9" id="KW-1185">Reference proteome</keyword>
<keyword evidence="1 6" id="KW-0637">Prenyltransferase</keyword>
<keyword evidence="4 6" id="KW-0808">Transferase</keyword>
<feature type="binding site" evidence="6">
    <location>
        <begin position="86"/>
        <end position="89"/>
    </location>
    <ligand>
        <name>FMN</name>
        <dbReference type="ChEBI" id="CHEBI:58210"/>
    </ligand>
</feature>
<dbReference type="EC" id="2.5.1.129" evidence="6"/>
<feature type="binding site" evidence="6">
    <location>
        <position position="121"/>
    </location>
    <ligand>
        <name>FMN</name>
        <dbReference type="ChEBI" id="CHEBI:58210"/>
    </ligand>
</feature>
<dbReference type="SUPFAM" id="SSF52507">
    <property type="entry name" value="Homo-oligomeric flavin-containing Cys decarboxylases, HFCD"/>
    <property type="match status" value="1"/>
</dbReference>
<dbReference type="Pfam" id="PF02441">
    <property type="entry name" value="Flavoprotein"/>
    <property type="match status" value="1"/>
</dbReference>
<name>A0A133VEV3_9EURY</name>
<dbReference type="FunFam" id="3.40.50.1950:FF:000001">
    <property type="entry name" value="Flavin prenyltransferase UbiX"/>
    <property type="match status" value="1"/>
</dbReference>
<keyword evidence="3 6" id="KW-0288">FMN</keyword>
<dbReference type="HAMAP" id="MF_01984">
    <property type="entry name" value="ubiX_pad"/>
    <property type="match status" value="1"/>
</dbReference>
<comment type="similarity">
    <text evidence="5 6">Belongs to the UbiX/PAD1 family.</text>
</comment>
<evidence type="ECO:0000256" key="3">
    <source>
        <dbReference type="ARBA" id="ARBA00022643"/>
    </source>
</evidence>
<dbReference type="NCBIfam" id="NF004685">
    <property type="entry name" value="PRK06029.1"/>
    <property type="match status" value="1"/>
</dbReference>
<dbReference type="GO" id="GO:0106141">
    <property type="term" value="F:flavin prenyltransferase activity"/>
    <property type="evidence" value="ECO:0007669"/>
    <property type="project" value="UniProtKB-EC"/>
</dbReference>
<evidence type="ECO:0000259" key="7">
    <source>
        <dbReference type="Pfam" id="PF02441"/>
    </source>
</evidence>
<feature type="binding site" evidence="6">
    <location>
        <position position="167"/>
    </location>
    <ligand>
        <name>dimethylallyl phosphate</name>
        <dbReference type="ChEBI" id="CHEBI:88052"/>
    </ligand>
</feature>
<comment type="catalytic activity">
    <reaction evidence="6">
        <text>dimethylallyl phosphate + FMNH2 = prenylated FMNH2 + phosphate</text>
        <dbReference type="Rhea" id="RHEA:37743"/>
        <dbReference type="ChEBI" id="CHEBI:43474"/>
        <dbReference type="ChEBI" id="CHEBI:57618"/>
        <dbReference type="ChEBI" id="CHEBI:87467"/>
        <dbReference type="ChEBI" id="CHEBI:88052"/>
        <dbReference type="EC" id="2.5.1.129"/>
    </reaction>
</comment>
<dbReference type="PANTHER" id="PTHR43374:SF1">
    <property type="entry name" value="FLAVIN PRENYLTRANSFERASE PAD1, MITOCHONDRIAL"/>
    <property type="match status" value="1"/>
</dbReference>
<evidence type="ECO:0000256" key="2">
    <source>
        <dbReference type="ARBA" id="ARBA00022630"/>
    </source>
</evidence>
<reference evidence="8 9" key="1">
    <citation type="journal article" date="2016" name="Sci. Rep.">
        <title>Metabolic traits of an uncultured archaeal lineage -MSBL1- from brine pools of the Red Sea.</title>
        <authorList>
            <person name="Mwirichia R."/>
            <person name="Alam I."/>
            <person name="Rashid M."/>
            <person name="Vinu M."/>
            <person name="Ba-Alawi W."/>
            <person name="Anthony Kamau A."/>
            <person name="Kamanda Ngugi D."/>
            <person name="Goker M."/>
            <person name="Klenk H.P."/>
            <person name="Bajic V."/>
            <person name="Stingl U."/>
        </authorList>
    </citation>
    <scope>NUCLEOTIDE SEQUENCE [LARGE SCALE GENOMIC DNA]</scope>
    <source>
        <strain evidence="8">SCGC-AAA261O19</strain>
    </source>
</reference>
<feature type="binding site" evidence="6">
    <location>
        <position position="151"/>
    </location>
    <ligand>
        <name>dimethylallyl phosphate</name>
        <dbReference type="ChEBI" id="CHEBI:88052"/>
    </ligand>
</feature>
<dbReference type="InterPro" id="IPR036551">
    <property type="entry name" value="Flavin_trans-like"/>
</dbReference>
<dbReference type="InterPro" id="IPR003382">
    <property type="entry name" value="Flavoprotein"/>
</dbReference>
<keyword evidence="2 6" id="KW-0285">Flavoprotein</keyword>
<dbReference type="InterPro" id="IPR004507">
    <property type="entry name" value="UbiX-like"/>
</dbReference>
<gene>
    <name evidence="6" type="primary">ubiX</name>
    <name evidence="8" type="ORF">AKJ48_00585</name>
</gene>
<dbReference type="GO" id="GO:0016831">
    <property type="term" value="F:carboxy-lyase activity"/>
    <property type="evidence" value="ECO:0007669"/>
    <property type="project" value="TreeGrafter"/>
</dbReference>
<evidence type="ECO:0000256" key="4">
    <source>
        <dbReference type="ARBA" id="ARBA00022679"/>
    </source>
</evidence>
<evidence type="ECO:0000313" key="8">
    <source>
        <dbReference type="EMBL" id="KXB04978.1"/>
    </source>
</evidence>
<protein>
    <recommendedName>
        <fullName evidence="6">Flavin prenyltransferase UbiX</fullName>
        <ecNumber evidence="6">2.5.1.129</ecNumber>
    </recommendedName>
</protein>
<evidence type="ECO:0000256" key="1">
    <source>
        <dbReference type="ARBA" id="ARBA00022602"/>
    </source>
</evidence>
<evidence type="ECO:0000313" key="9">
    <source>
        <dbReference type="Proteomes" id="UP000070076"/>
    </source>
</evidence>
<feature type="binding site" evidence="6">
    <location>
        <position position="35"/>
    </location>
    <ligand>
        <name>FMN</name>
        <dbReference type="ChEBI" id="CHEBI:58210"/>
    </ligand>
</feature>
<dbReference type="NCBIfam" id="TIGR00421">
    <property type="entry name" value="ubiX_pad"/>
    <property type="match status" value="1"/>
</dbReference>
<dbReference type="EMBL" id="LHYB01000004">
    <property type="protein sequence ID" value="KXB04978.1"/>
    <property type="molecule type" value="Genomic_DNA"/>
</dbReference>
<evidence type="ECO:0000256" key="6">
    <source>
        <dbReference type="HAMAP-Rule" id="MF_01984"/>
    </source>
</evidence>
<comment type="caution">
    <text evidence="8">The sequence shown here is derived from an EMBL/GenBank/DDBJ whole genome shotgun (WGS) entry which is preliminary data.</text>
</comment>
<comment type="function">
    <text evidence="6">Flavin prenyltransferase that catalyzes the synthesis of the prenylated FMN cofactor (prenyl-FMN) for 4-hydroxy-3-polyprenylbenzoic acid decarboxylase UbiD. The prenyltransferase is metal-independent and links a dimethylallyl moiety from dimethylallyl monophosphate (DMAP) to the flavin N5 and C6 atoms of FMN.</text>
</comment>